<protein>
    <submittedName>
        <fullName evidence="5">DNA-binding GntR family transcriptional regulator</fullName>
    </submittedName>
</protein>
<dbReference type="PANTHER" id="PTHR43537:SF5">
    <property type="entry name" value="UXU OPERON TRANSCRIPTIONAL REGULATOR"/>
    <property type="match status" value="1"/>
</dbReference>
<evidence type="ECO:0000256" key="3">
    <source>
        <dbReference type="ARBA" id="ARBA00023163"/>
    </source>
</evidence>
<dbReference type="InterPro" id="IPR000524">
    <property type="entry name" value="Tscrpt_reg_HTH_GntR"/>
</dbReference>
<proteinExistence type="predicted"/>
<reference evidence="5 6" key="1">
    <citation type="submission" date="2020-07" db="EMBL/GenBank/DDBJ databases">
        <title>Sequencing the genomes of 1000 actinobacteria strains.</title>
        <authorList>
            <person name="Klenk H.-P."/>
        </authorList>
    </citation>
    <scope>NUCLEOTIDE SEQUENCE [LARGE SCALE GENOMIC DNA]</scope>
    <source>
        <strain evidence="5 6">DSM 23141</strain>
    </source>
</reference>
<dbReference type="AlphaFoldDB" id="A0A852YC72"/>
<keyword evidence="6" id="KW-1185">Reference proteome</keyword>
<dbReference type="SMART" id="SM00345">
    <property type="entry name" value="HTH_GNTR"/>
    <property type="match status" value="1"/>
</dbReference>
<dbReference type="SUPFAM" id="SSF46785">
    <property type="entry name" value="Winged helix' DNA-binding domain"/>
    <property type="match status" value="1"/>
</dbReference>
<keyword evidence="1" id="KW-0805">Transcription regulation</keyword>
<dbReference type="CDD" id="cd07377">
    <property type="entry name" value="WHTH_GntR"/>
    <property type="match status" value="1"/>
</dbReference>
<feature type="domain" description="HTH gntR-type" evidence="4">
    <location>
        <begin position="1"/>
        <end position="62"/>
    </location>
</feature>
<dbReference type="InterPro" id="IPR008920">
    <property type="entry name" value="TF_FadR/GntR_C"/>
</dbReference>
<dbReference type="GO" id="GO:0003700">
    <property type="term" value="F:DNA-binding transcription factor activity"/>
    <property type="evidence" value="ECO:0007669"/>
    <property type="project" value="InterPro"/>
</dbReference>
<dbReference type="GO" id="GO:0003677">
    <property type="term" value="F:DNA binding"/>
    <property type="evidence" value="ECO:0007669"/>
    <property type="project" value="UniProtKB-KW"/>
</dbReference>
<evidence type="ECO:0000313" key="6">
    <source>
        <dbReference type="Proteomes" id="UP000553888"/>
    </source>
</evidence>
<dbReference type="Gene3D" id="1.20.120.530">
    <property type="entry name" value="GntR ligand-binding domain-like"/>
    <property type="match status" value="1"/>
</dbReference>
<dbReference type="PANTHER" id="PTHR43537">
    <property type="entry name" value="TRANSCRIPTIONAL REGULATOR, GNTR FAMILY"/>
    <property type="match status" value="1"/>
</dbReference>
<sequence>MTTEIRRAIVLGELKPGDKLTEQHLAESLGVSRPTVREALNQLIRDGLIVQQPYRGTRVAEVTPAQILEIARARVALDMVAIDAILADETGQKLADVEQVWNNFERAPQDDPLAQHEAHIAFHRDIWVASGNYLLINLWPVTEAHITLALAEDQTARSDPDRAHRLHDELMKAIRTRDRATIERTFIQHTIDSAEEFVALLGAAPAAPKATRGAGRAAASS</sequence>
<comment type="caution">
    <text evidence="5">The sequence shown here is derived from an EMBL/GenBank/DDBJ whole genome shotgun (WGS) entry which is preliminary data.</text>
</comment>
<dbReference type="SUPFAM" id="SSF48008">
    <property type="entry name" value="GntR ligand-binding domain-like"/>
    <property type="match status" value="1"/>
</dbReference>
<gene>
    <name evidence="5" type="ORF">BJ979_001407</name>
</gene>
<evidence type="ECO:0000256" key="1">
    <source>
        <dbReference type="ARBA" id="ARBA00023015"/>
    </source>
</evidence>
<dbReference type="InterPro" id="IPR011711">
    <property type="entry name" value="GntR_C"/>
</dbReference>
<dbReference type="Gene3D" id="1.10.10.10">
    <property type="entry name" value="Winged helix-like DNA-binding domain superfamily/Winged helix DNA-binding domain"/>
    <property type="match status" value="1"/>
</dbReference>
<keyword evidence="3" id="KW-0804">Transcription</keyword>
<keyword evidence="2 5" id="KW-0238">DNA-binding</keyword>
<dbReference type="InterPro" id="IPR036388">
    <property type="entry name" value="WH-like_DNA-bd_sf"/>
</dbReference>
<dbReference type="InterPro" id="IPR036390">
    <property type="entry name" value="WH_DNA-bd_sf"/>
</dbReference>
<dbReference type="Pfam" id="PF00392">
    <property type="entry name" value="GntR"/>
    <property type="match status" value="1"/>
</dbReference>
<dbReference type="Pfam" id="PF07729">
    <property type="entry name" value="FCD"/>
    <property type="match status" value="1"/>
</dbReference>
<dbReference type="EMBL" id="JACBZY010000001">
    <property type="protein sequence ID" value="NYG98781.1"/>
    <property type="molecule type" value="Genomic_DNA"/>
</dbReference>
<evidence type="ECO:0000313" key="5">
    <source>
        <dbReference type="EMBL" id="NYG98781.1"/>
    </source>
</evidence>
<dbReference type="PRINTS" id="PR00035">
    <property type="entry name" value="HTHGNTR"/>
</dbReference>
<evidence type="ECO:0000259" key="4">
    <source>
        <dbReference type="PROSITE" id="PS50949"/>
    </source>
</evidence>
<name>A0A852YC72_9MICO</name>
<organism evidence="5 6">
    <name type="scientific">Schumannella luteola</name>
    <dbReference type="NCBI Taxonomy" id="472059"/>
    <lineage>
        <taxon>Bacteria</taxon>
        <taxon>Bacillati</taxon>
        <taxon>Actinomycetota</taxon>
        <taxon>Actinomycetes</taxon>
        <taxon>Micrococcales</taxon>
        <taxon>Microbacteriaceae</taxon>
        <taxon>Schumannella</taxon>
    </lineage>
</organism>
<accession>A0A852YC72</accession>
<dbReference type="PROSITE" id="PS50949">
    <property type="entry name" value="HTH_GNTR"/>
    <property type="match status" value="1"/>
</dbReference>
<dbReference type="Proteomes" id="UP000553888">
    <property type="component" value="Unassembled WGS sequence"/>
</dbReference>
<dbReference type="RefSeq" id="WP_343046626.1">
    <property type="nucleotide sequence ID" value="NZ_JACBZY010000001.1"/>
</dbReference>
<evidence type="ECO:0000256" key="2">
    <source>
        <dbReference type="ARBA" id="ARBA00023125"/>
    </source>
</evidence>